<organism evidence="1 2">
    <name type="scientific">Botryobasidium botryosum (strain FD-172 SS1)</name>
    <dbReference type="NCBI Taxonomy" id="930990"/>
    <lineage>
        <taxon>Eukaryota</taxon>
        <taxon>Fungi</taxon>
        <taxon>Dikarya</taxon>
        <taxon>Basidiomycota</taxon>
        <taxon>Agaricomycotina</taxon>
        <taxon>Agaricomycetes</taxon>
        <taxon>Cantharellales</taxon>
        <taxon>Botryobasidiaceae</taxon>
        <taxon>Botryobasidium</taxon>
    </lineage>
</organism>
<dbReference type="AlphaFoldDB" id="A0A067MKN1"/>
<dbReference type="Gene3D" id="2.120.10.30">
    <property type="entry name" value="TolB, C-terminal domain"/>
    <property type="match status" value="1"/>
</dbReference>
<gene>
    <name evidence="1" type="ORF">BOTBODRAFT_187395</name>
</gene>
<protein>
    <recommendedName>
        <fullName evidence="3">SMP-30/Gluconolactonase/LRE-like region domain-containing protein</fullName>
    </recommendedName>
</protein>
<dbReference type="Proteomes" id="UP000027195">
    <property type="component" value="Unassembled WGS sequence"/>
</dbReference>
<dbReference type="InParanoid" id="A0A067MKN1"/>
<accession>A0A067MKN1</accession>
<dbReference type="PANTHER" id="PTHR11799">
    <property type="entry name" value="PARAOXONASE"/>
    <property type="match status" value="1"/>
</dbReference>
<dbReference type="InterPro" id="IPR051288">
    <property type="entry name" value="Serum_paraoxonase/arylesterase"/>
</dbReference>
<reference evidence="2" key="1">
    <citation type="journal article" date="2014" name="Proc. Natl. Acad. Sci. U.S.A.">
        <title>Extensive sampling of basidiomycete genomes demonstrates inadequacy of the white-rot/brown-rot paradigm for wood decay fungi.</title>
        <authorList>
            <person name="Riley R."/>
            <person name="Salamov A.A."/>
            <person name="Brown D.W."/>
            <person name="Nagy L.G."/>
            <person name="Floudas D."/>
            <person name="Held B.W."/>
            <person name="Levasseur A."/>
            <person name="Lombard V."/>
            <person name="Morin E."/>
            <person name="Otillar R."/>
            <person name="Lindquist E.A."/>
            <person name="Sun H."/>
            <person name="LaButti K.M."/>
            <person name="Schmutz J."/>
            <person name="Jabbour D."/>
            <person name="Luo H."/>
            <person name="Baker S.E."/>
            <person name="Pisabarro A.G."/>
            <person name="Walton J.D."/>
            <person name="Blanchette R.A."/>
            <person name="Henrissat B."/>
            <person name="Martin F."/>
            <person name="Cullen D."/>
            <person name="Hibbett D.S."/>
            <person name="Grigoriev I.V."/>
        </authorList>
    </citation>
    <scope>NUCLEOTIDE SEQUENCE [LARGE SCALE GENOMIC DNA]</scope>
    <source>
        <strain evidence="2">FD-172 SS1</strain>
    </source>
</reference>
<dbReference type="OrthoDB" id="5307922at2759"/>
<sequence length="376" mass="41214">MPSLRVACLPVLLIAGAVFYQSLLGPLLSLGGAFRAVEPFKNDACTKVEGAEACEKLVLHSPSGLVYMACSTLESRMNWHPYHMALNASGRSTTDHVAIYDPTSEKIIRTLLEGFADARGINVHGMDVVPSEFDKNELFVYLVNHRPPVEEAKAHIYGADSVIEIFKTKVGSDVLTHVKTVEDPLIDTPNDVVGSSDGKSFYFTNDHSTKVGLMRIVNAYLSRPVTSVVYCDVDAGCKIAADDLAGCNGIARGKDGKIFVVLSTTSVSEIRVFEEQDDNSLVQTDAIPADRHMDNIVVDEDDVAYIASIPKTLHFFLVHQKKLFNSITIEQKYKLEKIFEDDGSQVSAITSAVMDKKRSVLYIHGVSAPWLSICKV</sequence>
<dbReference type="PANTHER" id="PTHR11799:SF12">
    <property type="entry name" value="PARAOXONASE-RELATED"/>
    <property type="match status" value="1"/>
</dbReference>
<proteinExistence type="predicted"/>
<dbReference type="SUPFAM" id="SSF63829">
    <property type="entry name" value="Calcium-dependent phosphotriesterase"/>
    <property type="match status" value="1"/>
</dbReference>
<evidence type="ECO:0008006" key="3">
    <source>
        <dbReference type="Google" id="ProtNLM"/>
    </source>
</evidence>
<dbReference type="InterPro" id="IPR011042">
    <property type="entry name" value="6-blade_b-propeller_TolB-like"/>
</dbReference>
<evidence type="ECO:0000313" key="2">
    <source>
        <dbReference type="Proteomes" id="UP000027195"/>
    </source>
</evidence>
<keyword evidence="2" id="KW-1185">Reference proteome</keyword>
<name>A0A067MKN1_BOTB1</name>
<dbReference type="HOGENOM" id="CLU_033924_2_0_1"/>
<dbReference type="EMBL" id="KL198033">
    <property type="protein sequence ID" value="KDQ15280.1"/>
    <property type="molecule type" value="Genomic_DNA"/>
</dbReference>
<evidence type="ECO:0000313" key="1">
    <source>
        <dbReference type="EMBL" id="KDQ15280.1"/>
    </source>
</evidence>